<dbReference type="PANTHER" id="PTHR21600:SF87">
    <property type="entry name" value="RNA PSEUDOURIDYLATE SYNTHASE DOMAIN-CONTAINING PROTEIN 1"/>
    <property type="match status" value="1"/>
</dbReference>
<comment type="caution">
    <text evidence="3">The sequence shown here is derived from an EMBL/GenBank/DDBJ whole genome shotgun (WGS) entry which is preliminary data.</text>
</comment>
<dbReference type="InterPro" id="IPR020103">
    <property type="entry name" value="PsdUridine_synth_cat_dom_sf"/>
</dbReference>
<sequence length="255" mass="29268">MKQIPPYTILFSDDSLVAVNKKSGLLVAADRYDPQAQRLDIELEKEFGSLYALHRIDKDTSGVVIYARNQEAHRFVSLQFQERQVEKVYHALIHGQPAWKTYREEVKLLPDGDSQHRTVPNKRMGKYSVTDFTVLARCSPYTWIEARPLTGRTHQIRAHLWANKLSIVCDPLYGGNTKPLRLSEIKRSWRGDPFEEKPLLSRLALHAYAITITHPVSQERITFTAPYPKDLESVRKQFSKIYGTDPLAPQESPAL</sequence>
<organism evidence="3 4">
    <name type="scientific">Candidatus Treponema excrementipullorum</name>
    <dbReference type="NCBI Taxonomy" id="2838768"/>
    <lineage>
        <taxon>Bacteria</taxon>
        <taxon>Pseudomonadati</taxon>
        <taxon>Spirochaetota</taxon>
        <taxon>Spirochaetia</taxon>
        <taxon>Spirochaetales</taxon>
        <taxon>Treponemataceae</taxon>
        <taxon>Treponema</taxon>
    </lineage>
</organism>
<dbReference type="CDD" id="cd02869">
    <property type="entry name" value="PseudoU_synth_RluA_like"/>
    <property type="match status" value="1"/>
</dbReference>
<proteinExistence type="inferred from homology"/>
<dbReference type="AlphaFoldDB" id="A0A9E2L2I8"/>
<dbReference type="GO" id="GO:0000455">
    <property type="term" value="P:enzyme-directed rRNA pseudouridine synthesis"/>
    <property type="evidence" value="ECO:0007669"/>
    <property type="project" value="TreeGrafter"/>
</dbReference>
<accession>A0A9E2L2I8</accession>
<name>A0A9E2L2I8_9SPIR</name>
<reference evidence="3" key="2">
    <citation type="submission" date="2021-04" db="EMBL/GenBank/DDBJ databases">
        <authorList>
            <person name="Gilroy R."/>
        </authorList>
    </citation>
    <scope>NUCLEOTIDE SEQUENCE</scope>
    <source>
        <strain evidence="3">Gambia15-2214</strain>
    </source>
</reference>
<dbReference type="PANTHER" id="PTHR21600">
    <property type="entry name" value="MITOCHONDRIAL RNA PSEUDOURIDINE SYNTHASE"/>
    <property type="match status" value="1"/>
</dbReference>
<dbReference type="GO" id="GO:0009982">
    <property type="term" value="F:pseudouridine synthase activity"/>
    <property type="evidence" value="ECO:0007669"/>
    <property type="project" value="InterPro"/>
</dbReference>
<dbReference type="Proteomes" id="UP000823914">
    <property type="component" value="Unassembled WGS sequence"/>
</dbReference>
<dbReference type="Gene3D" id="3.30.2350.10">
    <property type="entry name" value="Pseudouridine synthase"/>
    <property type="match status" value="1"/>
</dbReference>
<evidence type="ECO:0000256" key="1">
    <source>
        <dbReference type="ARBA" id="ARBA00010876"/>
    </source>
</evidence>
<dbReference type="Pfam" id="PF00849">
    <property type="entry name" value="PseudoU_synth_2"/>
    <property type="match status" value="1"/>
</dbReference>
<gene>
    <name evidence="3" type="ORF">IAA16_03815</name>
</gene>
<evidence type="ECO:0000313" key="4">
    <source>
        <dbReference type="Proteomes" id="UP000823914"/>
    </source>
</evidence>
<dbReference type="GO" id="GO:0003723">
    <property type="term" value="F:RNA binding"/>
    <property type="evidence" value="ECO:0007669"/>
    <property type="project" value="InterPro"/>
</dbReference>
<dbReference type="InterPro" id="IPR006145">
    <property type="entry name" value="PsdUridine_synth_RsuA/RluA"/>
</dbReference>
<dbReference type="GO" id="GO:0140098">
    <property type="term" value="F:catalytic activity, acting on RNA"/>
    <property type="evidence" value="ECO:0007669"/>
    <property type="project" value="UniProtKB-ARBA"/>
</dbReference>
<dbReference type="EMBL" id="JAHLFV010000085">
    <property type="protein sequence ID" value="MBU3849672.1"/>
    <property type="molecule type" value="Genomic_DNA"/>
</dbReference>
<dbReference type="InterPro" id="IPR050188">
    <property type="entry name" value="RluA_PseudoU_synthase"/>
</dbReference>
<evidence type="ECO:0000259" key="2">
    <source>
        <dbReference type="Pfam" id="PF00849"/>
    </source>
</evidence>
<feature type="domain" description="Pseudouridine synthase RsuA/RluA-like" evidence="2">
    <location>
        <begin position="16"/>
        <end position="160"/>
    </location>
</feature>
<reference evidence="3" key="1">
    <citation type="journal article" date="2021" name="PeerJ">
        <title>Extensive microbial diversity within the chicken gut microbiome revealed by metagenomics and culture.</title>
        <authorList>
            <person name="Gilroy R."/>
            <person name="Ravi A."/>
            <person name="Getino M."/>
            <person name="Pursley I."/>
            <person name="Horton D.L."/>
            <person name="Alikhan N.F."/>
            <person name="Baker D."/>
            <person name="Gharbi K."/>
            <person name="Hall N."/>
            <person name="Watson M."/>
            <person name="Adriaenssens E.M."/>
            <person name="Foster-Nyarko E."/>
            <person name="Jarju S."/>
            <person name="Secka A."/>
            <person name="Antonio M."/>
            <person name="Oren A."/>
            <person name="Chaudhuri R.R."/>
            <person name="La Ragione R."/>
            <person name="Hildebrand F."/>
            <person name="Pallen M.J."/>
        </authorList>
    </citation>
    <scope>NUCLEOTIDE SEQUENCE</scope>
    <source>
        <strain evidence="3">Gambia15-2214</strain>
    </source>
</reference>
<evidence type="ECO:0000313" key="3">
    <source>
        <dbReference type="EMBL" id="MBU3849672.1"/>
    </source>
</evidence>
<dbReference type="SUPFAM" id="SSF55120">
    <property type="entry name" value="Pseudouridine synthase"/>
    <property type="match status" value="1"/>
</dbReference>
<comment type="similarity">
    <text evidence="1">Belongs to the pseudouridine synthase RluA family.</text>
</comment>
<protein>
    <submittedName>
        <fullName evidence="3">RluA family pseudouridine synthase</fullName>
    </submittedName>
</protein>